<dbReference type="GO" id="GO:0016758">
    <property type="term" value="F:hexosyltransferase activity"/>
    <property type="evidence" value="ECO:0007669"/>
    <property type="project" value="UniProtKB-ARBA"/>
</dbReference>
<evidence type="ECO:0000313" key="2">
    <source>
        <dbReference type="EMBL" id="SMG36512.1"/>
    </source>
</evidence>
<dbReference type="InterPro" id="IPR001173">
    <property type="entry name" value="Glyco_trans_2-like"/>
</dbReference>
<dbReference type="EMBL" id="FXAU01000004">
    <property type="protein sequence ID" value="SMG36512.1"/>
    <property type="molecule type" value="Genomic_DNA"/>
</dbReference>
<keyword evidence="2" id="KW-0808">Transferase</keyword>
<dbReference type="OrthoDB" id="1334872at2"/>
<organism evidence="2 3">
    <name type="scientific">Sphingobacterium psychroaquaticum</name>
    <dbReference type="NCBI Taxonomy" id="561061"/>
    <lineage>
        <taxon>Bacteria</taxon>
        <taxon>Pseudomonadati</taxon>
        <taxon>Bacteroidota</taxon>
        <taxon>Sphingobacteriia</taxon>
        <taxon>Sphingobacteriales</taxon>
        <taxon>Sphingobacteriaceae</taxon>
        <taxon>Sphingobacterium</taxon>
    </lineage>
</organism>
<dbReference type="RefSeq" id="WP_085473358.1">
    <property type="nucleotide sequence ID" value="NZ_CP038029.1"/>
</dbReference>
<proteinExistence type="predicted"/>
<dbReference type="PANTHER" id="PTHR22916">
    <property type="entry name" value="GLYCOSYLTRANSFERASE"/>
    <property type="match status" value="1"/>
</dbReference>
<accession>A0A1X7K6J8</accession>
<feature type="domain" description="Glycosyltransferase 2-like" evidence="1">
    <location>
        <begin position="4"/>
        <end position="148"/>
    </location>
</feature>
<reference evidence="2 3" key="1">
    <citation type="submission" date="2017-04" db="EMBL/GenBank/DDBJ databases">
        <authorList>
            <person name="Afonso C.L."/>
            <person name="Miller P.J."/>
            <person name="Scott M.A."/>
            <person name="Spackman E."/>
            <person name="Goraichik I."/>
            <person name="Dimitrov K.M."/>
            <person name="Suarez D.L."/>
            <person name="Swayne D.E."/>
        </authorList>
    </citation>
    <scope>NUCLEOTIDE SEQUENCE [LARGE SCALE GENOMIC DNA]</scope>
    <source>
        <strain evidence="2 3">DSM 22418</strain>
    </source>
</reference>
<dbReference type="Proteomes" id="UP000192980">
    <property type="component" value="Unassembled WGS sequence"/>
</dbReference>
<dbReference type="PANTHER" id="PTHR22916:SF3">
    <property type="entry name" value="UDP-GLCNAC:BETAGAL BETA-1,3-N-ACETYLGLUCOSAMINYLTRANSFERASE-LIKE PROTEIN 1"/>
    <property type="match status" value="1"/>
</dbReference>
<gene>
    <name evidence="2" type="ORF">SAMN05660862_2632</name>
</gene>
<dbReference type="SUPFAM" id="SSF53448">
    <property type="entry name" value="Nucleotide-diphospho-sugar transferases"/>
    <property type="match status" value="1"/>
</dbReference>
<dbReference type="Gene3D" id="3.90.550.10">
    <property type="entry name" value="Spore Coat Polysaccharide Biosynthesis Protein SpsA, Chain A"/>
    <property type="match status" value="1"/>
</dbReference>
<name>A0A1X7K6J8_9SPHI</name>
<keyword evidence="3" id="KW-1185">Reference proteome</keyword>
<dbReference type="AlphaFoldDB" id="A0A1X7K6J8"/>
<evidence type="ECO:0000313" key="3">
    <source>
        <dbReference type="Proteomes" id="UP000192980"/>
    </source>
</evidence>
<dbReference type="InterPro" id="IPR029044">
    <property type="entry name" value="Nucleotide-diphossugar_trans"/>
</dbReference>
<sequence>MIVSFCIPTLNRAHYLIQTIRSICSDVDFSTQFEICIYNNCSDSDYTEVEKEISVLSESFNITYTKGDIRLEIDHSMFEAVRHAVGEYLFLIGDDDYLQTNALKDIYDLINNEEVDLAVFNALRVSDQNEVGVELIGFKNKRYFDFEEALLELKEYCTYGNLLVKREFMKPEDFKYLFGTSHAYGCFWLSFFRRYELGDIPRIVVPSSSVVCLRYIEKNYDLMQVTFKDASFEYQLFSNVIGEKSKTILSKFDSRLQHRFTSLKFLLNLGLAKNDLGRIKSINEKYYEKNKLKILFADLLSKTALKFKRPIKFLLKMGARSK</sequence>
<evidence type="ECO:0000259" key="1">
    <source>
        <dbReference type="Pfam" id="PF00535"/>
    </source>
</evidence>
<dbReference type="STRING" id="561061.SAMN05660862_2632"/>
<dbReference type="Pfam" id="PF00535">
    <property type="entry name" value="Glycos_transf_2"/>
    <property type="match status" value="1"/>
</dbReference>
<protein>
    <submittedName>
        <fullName evidence="2">Glycosyl transferase family 2</fullName>
    </submittedName>
</protein>
<dbReference type="CDD" id="cd00761">
    <property type="entry name" value="Glyco_tranf_GTA_type"/>
    <property type="match status" value="1"/>
</dbReference>